<comment type="similarity">
    <text evidence="2">Belongs to the DoxX family.</text>
</comment>
<dbReference type="GO" id="GO:0005886">
    <property type="term" value="C:plasma membrane"/>
    <property type="evidence" value="ECO:0007669"/>
    <property type="project" value="UniProtKB-SubCell"/>
</dbReference>
<feature type="transmembrane region" description="Helical" evidence="7">
    <location>
        <begin position="80"/>
        <end position="97"/>
    </location>
</feature>
<dbReference type="InterPro" id="IPR032808">
    <property type="entry name" value="DoxX"/>
</dbReference>
<reference evidence="8" key="1">
    <citation type="journal article" date="2005" name="Environ. Microbiol.">
        <title>Genetic and functional properties of uncultivated thermophilic crenarchaeotes from a subsurface gold mine as revealed by analysis of genome fragments.</title>
        <authorList>
            <person name="Nunoura T."/>
            <person name="Hirayama H."/>
            <person name="Takami H."/>
            <person name="Oida H."/>
            <person name="Nishi S."/>
            <person name="Shimamura S."/>
            <person name="Suzuki Y."/>
            <person name="Inagaki F."/>
            <person name="Takai K."/>
            <person name="Nealson K.H."/>
            <person name="Horikoshi K."/>
        </authorList>
    </citation>
    <scope>NUCLEOTIDE SEQUENCE</scope>
</reference>
<proteinExistence type="inferred from homology"/>
<keyword evidence="4 7" id="KW-0812">Transmembrane</keyword>
<keyword evidence="6 7" id="KW-0472">Membrane</keyword>
<dbReference type="PANTHER" id="PTHR33452">
    <property type="entry name" value="OXIDOREDUCTASE CATD-RELATED"/>
    <property type="match status" value="1"/>
</dbReference>
<dbReference type="EMBL" id="AP011737">
    <property type="protein sequence ID" value="BAL56094.1"/>
    <property type="molecule type" value="Genomic_DNA"/>
</dbReference>
<sequence length="140" mass="15088">MMLAQWLSRYSEWSALFLRLAVGVIFIAHGRQKLFGGLAGFAQYLESLGVPLPGLFAILVALVEFLGGICLLLGLFTRWAALLIAINMLVAILRVHLPHGLTGAGGFEFPLALLAAALSLALTGPQKFSLERSVLNRELS</sequence>
<evidence type="ECO:0000256" key="5">
    <source>
        <dbReference type="ARBA" id="ARBA00022989"/>
    </source>
</evidence>
<organism evidence="8">
    <name type="scientific">uncultured Acidobacteriota bacterium</name>
    <dbReference type="NCBI Taxonomy" id="171953"/>
    <lineage>
        <taxon>Bacteria</taxon>
        <taxon>Pseudomonadati</taxon>
        <taxon>Acidobacteriota</taxon>
        <taxon>environmental samples</taxon>
    </lineage>
</organism>
<evidence type="ECO:0000313" key="8">
    <source>
        <dbReference type="EMBL" id="BAL56094.1"/>
    </source>
</evidence>
<name>H5SIV8_9BACT</name>
<evidence type="ECO:0000256" key="4">
    <source>
        <dbReference type="ARBA" id="ARBA00022692"/>
    </source>
</evidence>
<feature type="transmembrane region" description="Helical" evidence="7">
    <location>
        <begin position="54"/>
        <end position="73"/>
    </location>
</feature>
<dbReference type="InterPro" id="IPR051907">
    <property type="entry name" value="DoxX-like_oxidoreductase"/>
</dbReference>
<evidence type="ECO:0000256" key="3">
    <source>
        <dbReference type="ARBA" id="ARBA00022475"/>
    </source>
</evidence>
<accession>H5SIV8</accession>
<dbReference type="Pfam" id="PF07681">
    <property type="entry name" value="DoxX"/>
    <property type="match status" value="1"/>
</dbReference>
<feature type="transmembrane region" description="Helical" evidence="7">
    <location>
        <begin position="103"/>
        <end position="122"/>
    </location>
</feature>
<protein>
    <submittedName>
        <fullName evidence="8">DoxX family protein</fullName>
    </submittedName>
</protein>
<evidence type="ECO:0000256" key="1">
    <source>
        <dbReference type="ARBA" id="ARBA00004651"/>
    </source>
</evidence>
<reference evidence="8" key="2">
    <citation type="journal article" date="2012" name="PLoS ONE">
        <title>A Deeply Branching Thermophilic Bacterium with an Ancient Acetyl-CoA Pathway Dominates a Subsurface Ecosystem.</title>
        <authorList>
            <person name="Takami H."/>
            <person name="Noguchi H."/>
            <person name="Takaki Y."/>
            <person name="Uchiyama I."/>
            <person name="Toyoda A."/>
            <person name="Nishi S."/>
            <person name="Chee G.-J."/>
            <person name="Arai W."/>
            <person name="Nunoura T."/>
            <person name="Itoh T."/>
            <person name="Hattori M."/>
            <person name="Takai K."/>
        </authorList>
    </citation>
    <scope>NUCLEOTIDE SEQUENCE</scope>
</reference>
<evidence type="ECO:0000256" key="2">
    <source>
        <dbReference type="ARBA" id="ARBA00006679"/>
    </source>
</evidence>
<dbReference type="PANTHER" id="PTHR33452:SF1">
    <property type="entry name" value="INNER MEMBRANE PROTEIN YPHA-RELATED"/>
    <property type="match status" value="1"/>
</dbReference>
<evidence type="ECO:0000256" key="6">
    <source>
        <dbReference type="ARBA" id="ARBA00023136"/>
    </source>
</evidence>
<comment type="subcellular location">
    <subcellularLocation>
        <location evidence="1">Cell membrane</location>
        <topology evidence="1">Multi-pass membrane protein</topology>
    </subcellularLocation>
</comment>
<evidence type="ECO:0000256" key="7">
    <source>
        <dbReference type="SAM" id="Phobius"/>
    </source>
</evidence>
<gene>
    <name evidence="8" type="ORF">HGMM_F34F02C31</name>
</gene>
<keyword evidence="5 7" id="KW-1133">Transmembrane helix</keyword>
<dbReference type="AlphaFoldDB" id="H5SIV8"/>
<keyword evidence="3" id="KW-1003">Cell membrane</keyword>